<dbReference type="EMBL" id="BHVP01000020">
    <property type="protein sequence ID" value="GCA74658.1"/>
    <property type="molecule type" value="Genomic_DNA"/>
</dbReference>
<evidence type="ECO:0000259" key="1">
    <source>
        <dbReference type="Pfam" id="PF01385"/>
    </source>
</evidence>
<name>A0A5A5RHX7_MICAE</name>
<sequence>MKARYQYRLYPTDQQKRLLSHLFGCVRVVWNNTLAYCQELYRQGEKKPKYTELSKRLTQIKKTEEKKWLTEVSSVPLQQSLRDLETAYSNFFASCKGERKGKKVKPPKFKKRKSKQSARFTDNGFTVNQHHVTLAKIGDLKVVWSRPLPSKPSSVTVIKDAADRYFLSFVVEIRPETLPNNKQTVGINLGIATFATLSTGEKINAPKPLKKRLKRLRKHRETFLENRKEVNDGKKPENKWLKSTQKLKTLGLISCINYPLELFVKIKR</sequence>
<gene>
    <name evidence="3" type="ORF">MiTe_01484</name>
</gene>
<dbReference type="InterPro" id="IPR001959">
    <property type="entry name" value="Transposase"/>
</dbReference>
<evidence type="ECO:0000313" key="3">
    <source>
        <dbReference type="EMBL" id="GCA74658.1"/>
    </source>
</evidence>
<dbReference type="Pfam" id="PF01385">
    <property type="entry name" value="OrfB_IS605"/>
    <property type="match status" value="1"/>
</dbReference>
<evidence type="ECO:0008006" key="5">
    <source>
        <dbReference type="Google" id="ProtNLM"/>
    </source>
</evidence>
<evidence type="ECO:0000259" key="2">
    <source>
        <dbReference type="Pfam" id="PF12323"/>
    </source>
</evidence>
<accession>A0A5A5RHX7</accession>
<dbReference type="NCBIfam" id="NF040570">
    <property type="entry name" value="guided_TnpB"/>
    <property type="match status" value="1"/>
</dbReference>
<feature type="domain" description="Probable transposase IS891/IS1136/IS1341" evidence="1">
    <location>
        <begin position="168"/>
        <end position="247"/>
    </location>
</feature>
<dbReference type="Pfam" id="PF12323">
    <property type="entry name" value="HTH_OrfB_IS605"/>
    <property type="match status" value="1"/>
</dbReference>
<comment type="caution">
    <text evidence="3">The sequence shown here is derived from an EMBL/GenBank/DDBJ whole genome shotgun (WGS) entry which is preliminary data.</text>
</comment>
<dbReference type="Proteomes" id="UP000324917">
    <property type="component" value="Unassembled WGS sequence"/>
</dbReference>
<proteinExistence type="predicted"/>
<organism evidence="3 4">
    <name type="scientific">Microcystis aeruginosa NIES-2520</name>
    <dbReference type="NCBI Taxonomy" id="2303982"/>
    <lineage>
        <taxon>Bacteria</taxon>
        <taxon>Bacillati</taxon>
        <taxon>Cyanobacteriota</taxon>
        <taxon>Cyanophyceae</taxon>
        <taxon>Oscillatoriophycideae</taxon>
        <taxon>Chroococcales</taxon>
        <taxon>Microcystaceae</taxon>
        <taxon>Microcystis</taxon>
    </lineage>
</organism>
<evidence type="ECO:0000313" key="4">
    <source>
        <dbReference type="Proteomes" id="UP000324917"/>
    </source>
</evidence>
<dbReference type="InterPro" id="IPR021027">
    <property type="entry name" value="Transposase_put_HTH"/>
</dbReference>
<reference evidence="3 4" key="1">
    <citation type="submission" date="2018-09" db="EMBL/GenBank/DDBJ databases">
        <title>Evolutionary history of phycoerythrin pigmentation in the water bloom-forming cyanobacterium Microcystis aeruginosa.</title>
        <authorList>
            <person name="Tanabe Y."/>
            <person name="Tanabe Y."/>
            <person name="Yamaguchi H."/>
        </authorList>
    </citation>
    <scope>NUCLEOTIDE SEQUENCE [LARGE SCALE GENOMIC DNA]</scope>
    <source>
        <strain evidence="3 4">NIES-2520</strain>
    </source>
</reference>
<protein>
    <recommendedName>
        <fullName evidence="5">Transposase putative helix-turn-helix domain-containing protein</fullName>
    </recommendedName>
</protein>
<feature type="domain" description="Transposase putative helix-turn-helix" evidence="2">
    <location>
        <begin position="1"/>
        <end position="46"/>
    </location>
</feature>
<dbReference type="AlphaFoldDB" id="A0A5A5RHX7"/>